<feature type="transmembrane region" description="Helical" evidence="7">
    <location>
        <begin position="177"/>
        <end position="197"/>
    </location>
</feature>
<dbReference type="FunFam" id="1.20.1250.20:FF:000013">
    <property type="entry name" value="MFS general substrate transporter"/>
    <property type="match status" value="1"/>
</dbReference>
<dbReference type="Gene3D" id="1.20.1250.20">
    <property type="entry name" value="MFS general substrate transporter like domains"/>
    <property type="match status" value="1"/>
</dbReference>
<protein>
    <recommendedName>
        <fullName evidence="8">Major facilitator superfamily (MFS) profile domain-containing protein</fullName>
    </recommendedName>
</protein>
<evidence type="ECO:0000313" key="10">
    <source>
        <dbReference type="Proteomes" id="UP000748025"/>
    </source>
</evidence>
<dbReference type="EMBL" id="SRPW01000109">
    <property type="protein sequence ID" value="KAG6017707.1"/>
    <property type="molecule type" value="Genomic_DNA"/>
</dbReference>
<dbReference type="InterPro" id="IPR036259">
    <property type="entry name" value="MFS_trans_sf"/>
</dbReference>
<dbReference type="InterPro" id="IPR020846">
    <property type="entry name" value="MFS_dom"/>
</dbReference>
<evidence type="ECO:0000256" key="7">
    <source>
        <dbReference type="SAM" id="Phobius"/>
    </source>
</evidence>
<evidence type="ECO:0000256" key="3">
    <source>
        <dbReference type="ARBA" id="ARBA00022692"/>
    </source>
</evidence>
<feature type="compositionally biased region" description="Basic and acidic residues" evidence="6">
    <location>
        <begin position="9"/>
        <end position="25"/>
    </location>
</feature>
<keyword evidence="4 7" id="KW-1133">Transmembrane helix</keyword>
<dbReference type="Pfam" id="PF07690">
    <property type="entry name" value="MFS_1"/>
    <property type="match status" value="1"/>
</dbReference>
<feature type="transmembrane region" description="Helical" evidence="7">
    <location>
        <begin position="153"/>
        <end position="171"/>
    </location>
</feature>
<reference evidence="9" key="1">
    <citation type="journal article" date="2020" name="bioRxiv">
        <title>Whole genome comparisons of ergot fungi reveals the divergence and evolution of species within the genus Claviceps are the result of varying mechanisms driving genome evolution and host range expansion.</title>
        <authorList>
            <person name="Wyka S.A."/>
            <person name="Mondo S.J."/>
            <person name="Liu M."/>
            <person name="Dettman J."/>
            <person name="Nalam V."/>
            <person name="Broders K.D."/>
        </authorList>
    </citation>
    <scope>NUCLEOTIDE SEQUENCE</scope>
    <source>
        <strain evidence="9">CCC 602</strain>
    </source>
</reference>
<feature type="domain" description="Major facilitator superfamily (MFS) profile" evidence="8">
    <location>
        <begin position="58"/>
        <end position="525"/>
    </location>
</feature>
<dbReference type="PROSITE" id="PS50850">
    <property type="entry name" value="MFS"/>
    <property type="match status" value="1"/>
</dbReference>
<feature type="transmembrane region" description="Helical" evidence="7">
    <location>
        <begin position="120"/>
        <end position="141"/>
    </location>
</feature>
<proteinExistence type="predicted"/>
<sequence length="525" mass="57861">MAAPSPADVEARGSKPDRLEGHDKPSGASIKDGFCDDSPRVLDPAAERRLCWKFDVRLLPVLAVMYLFNALDKGNLSNAQTNGLGKGEKSAISSEPFVTTSSPLRHVSLTHHLGFHDGQYNLVVSIFFIPFVLFAPPFAMLANKYGPAHALPIMMFTFGSMTLLTAAVRSFSALFAVRWFLGMAEAAFFPTVIYYLTTFYRRGELARRLAIFYAASNMAGAFSGLLAFGVFHIRSGLSSWRYLFLMEGVVTVLFAVFAYCYLPGRAATARFLSEDERALAFHRIQVDSSSEVSEPFRLREALRIFRYPSSYAFLAIEVCLGVPLQSVSLFLPQIIQRLGYSTIKTNLYTVAPNVTGAAVLLVLAFASDLLRLRFPFIVLGFAFTCIGFVLYASLPQIHVAYFATFMMCWGTAAPSVLLSTWYNNNIAHEGRRVTLTSVGVPLANVMGLVASNIFREKDAPAYLPALITTACFGAAGATIAACLGLYMMWDNGRRDRRAGVVIKARDVPTLKLRDGPSSPDFRWYL</sequence>
<evidence type="ECO:0000256" key="6">
    <source>
        <dbReference type="SAM" id="MobiDB-lite"/>
    </source>
</evidence>
<feature type="transmembrane region" description="Helical" evidence="7">
    <location>
        <begin position="239"/>
        <end position="262"/>
    </location>
</feature>
<comment type="subcellular location">
    <subcellularLocation>
        <location evidence="1">Membrane</location>
        <topology evidence="1">Multi-pass membrane protein</topology>
    </subcellularLocation>
</comment>
<feature type="transmembrane region" description="Helical" evidence="7">
    <location>
        <begin position="347"/>
        <end position="367"/>
    </location>
</feature>
<dbReference type="PANTHER" id="PTHR43791:SF50">
    <property type="entry name" value="TRANSPORTER, PUTATIVE (AFU_ORTHOLOGUE AFUA_2G00840)-RELATED"/>
    <property type="match status" value="1"/>
</dbReference>
<dbReference type="GO" id="GO:0016020">
    <property type="term" value="C:membrane"/>
    <property type="evidence" value="ECO:0007669"/>
    <property type="project" value="UniProtKB-SubCell"/>
</dbReference>
<evidence type="ECO:0000256" key="1">
    <source>
        <dbReference type="ARBA" id="ARBA00004141"/>
    </source>
</evidence>
<feature type="transmembrane region" description="Helical" evidence="7">
    <location>
        <begin position="209"/>
        <end position="233"/>
    </location>
</feature>
<keyword evidence="3 7" id="KW-0812">Transmembrane</keyword>
<keyword evidence="5 7" id="KW-0472">Membrane</keyword>
<feature type="region of interest" description="Disordered" evidence="6">
    <location>
        <begin position="1"/>
        <end position="32"/>
    </location>
</feature>
<evidence type="ECO:0000256" key="5">
    <source>
        <dbReference type="ARBA" id="ARBA00023136"/>
    </source>
</evidence>
<comment type="caution">
    <text evidence="9">The sequence shown here is derived from an EMBL/GenBank/DDBJ whole genome shotgun (WGS) entry which is preliminary data.</text>
</comment>
<evidence type="ECO:0000256" key="4">
    <source>
        <dbReference type="ARBA" id="ARBA00022989"/>
    </source>
</evidence>
<dbReference type="PANTHER" id="PTHR43791">
    <property type="entry name" value="PERMEASE-RELATED"/>
    <property type="match status" value="1"/>
</dbReference>
<dbReference type="AlphaFoldDB" id="A0A9P7NGG9"/>
<keyword evidence="10" id="KW-1185">Reference proteome</keyword>
<feature type="transmembrane region" description="Helical" evidence="7">
    <location>
        <begin position="374"/>
        <end position="394"/>
    </location>
</feature>
<evidence type="ECO:0000256" key="2">
    <source>
        <dbReference type="ARBA" id="ARBA00022448"/>
    </source>
</evidence>
<dbReference type="Proteomes" id="UP000748025">
    <property type="component" value="Unassembled WGS sequence"/>
</dbReference>
<feature type="transmembrane region" description="Helical" evidence="7">
    <location>
        <begin position="311"/>
        <end position="335"/>
    </location>
</feature>
<organism evidence="9 10">
    <name type="scientific">Claviceps pusilla</name>
    <dbReference type="NCBI Taxonomy" id="123648"/>
    <lineage>
        <taxon>Eukaryota</taxon>
        <taxon>Fungi</taxon>
        <taxon>Dikarya</taxon>
        <taxon>Ascomycota</taxon>
        <taxon>Pezizomycotina</taxon>
        <taxon>Sordariomycetes</taxon>
        <taxon>Hypocreomycetidae</taxon>
        <taxon>Hypocreales</taxon>
        <taxon>Clavicipitaceae</taxon>
        <taxon>Claviceps</taxon>
    </lineage>
</organism>
<dbReference type="InterPro" id="IPR011701">
    <property type="entry name" value="MFS"/>
</dbReference>
<name>A0A9P7NGG9_9HYPO</name>
<evidence type="ECO:0000259" key="8">
    <source>
        <dbReference type="PROSITE" id="PS50850"/>
    </source>
</evidence>
<keyword evidence="2" id="KW-0813">Transport</keyword>
<evidence type="ECO:0000313" key="9">
    <source>
        <dbReference type="EMBL" id="KAG6017707.1"/>
    </source>
</evidence>
<feature type="transmembrane region" description="Helical" evidence="7">
    <location>
        <begin position="433"/>
        <end position="454"/>
    </location>
</feature>
<feature type="transmembrane region" description="Helical" evidence="7">
    <location>
        <begin position="466"/>
        <end position="489"/>
    </location>
</feature>
<feature type="transmembrane region" description="Helical" evidence="7">
    <location>
        <begin position="400"/>
        <end position="421"/>
    </location>
</feature>
<dbReference type="SUPFAM" id="SSF103473">
    <property type="entry name" value="MFS general substrate transporter"/>
    <property type="match status" value="1"/>
</dbReference>
<dbReference type="OrthoDB" id="2985014at2759"/>
<dbReference type="GO" id="GO:0022857">
    <property type="term" value="F:transmembrane transporter activity"/>
    <property type="evidence" value="ECO:0007669"/>
    <property type="project" value="InterPro"/>
</dbReference>
<gene>
    <name evidence="9" type="ORF">E4U43_000308</name>
</gene>
<accession>A0A9P7NGG9</accession>